<dbReference type="AlphaFoldDB" id="A0A251PB55"/>
<dbReference type="Gramene" id="ONI08816">
    <property type="protein sequence ID" value="ONI08816"/>
    <property type="gene ID" value="PRUPE_5G202200"/>
</dbReference>
<name>A0A251PB55_PRUPE</name>
<sequence>MFKSKRPQIKTCGIASSSYPCSLNLVRTTTSSYLVFQWQPDAKSVNTNTFLIICSACKFSFTATSRIISQASGKLTATLTANLKFWHVCIINLRLDLRSLPCSSSSS</sequence>
<organism evidence="1 2">
    <name type="scientific">Prunus persica</name>
    <name type="common">Peach</name>
    <name type="synonym">Amygdalus persica</name>
    <dbReference type="NCBI Taxonomy" id="3760"/>
    <lineage>
        <taxon>Eukaryota</taxon>
        <taxon>Viridiplantae</taxon>
        <taxon>Streptophyta</taxon>
        <taxon>Embryophyta</taxon>
        <taxon>Tracheophyta</taxon>
        <taxon>Spermatophyta</taxon>
        <taxon>Magnoliopsida</taxon>
        <taxon>eudicotyledons</taxon>
        <taxon>Gunneridae</taxon>
        <taxon>Pentapetalae</taxon>
        <taxon>rosids</taxon>
        <taxon>fabids</taxon>
        <taxon>Rosales</taxon>
        <taxon>Rosaceae</taxon>
        <taxon>Amygdaloideae</taxon>
        <taxon>Amygdaleae</taxon>
        <taxon>Prunus</taxon>
    </lineage>
</organism>
<proteinExistence type="predicted"/>
<protein>
    <submittedName>
        <fullName evidence="1">Uncharacterized protein</fullName>
    </submittedName>
</protein>
<evidence type="ECO:0000313" key="2">
    <source>
        <dbReference type="Proteomes" id="UP000006882"/>
    </source>
</evidence>
<dbReference type="EMBL" id="CM007655">
    <property type="protein sequence ID" value="ONI08816.1"/>
    <property type="molecule type" value="Genomic_DNA"/>
</dbReference>
<accession>A0A251PB55</accession>
<keyword evidence="2" id="KW-1185">Reference proteome</keyword>
<evidence type="ECO:0000313" key="1">
    <source>
        <dbReference type="EMBL" id="ONI08816.1"/>
    </source>
</evidence>
<reference evidence="1 2" key="1">
    <citation type="journal article" date="2013" name="Nat. Genet.">
        <title>The high-quality draft genome of peach (Prunus persica) identifies unique patterns of genetic diversity, domestication and genome evolution.</title>
        <authorList>
            <consortium name="International Peach Genome Initiative"/>
            <person name="Verde I."/>
            <person name="Abbott A.G."/>
            <person name="Scalabrin S."/>
            <person name="Jung S."/>
            <person name="Shu S."/>
            <person name="Marroni F."/>
            <person name="Zhebentyayeva T."/>
            <person name="Dettori M.T."/>
            <person name="Grimwood J."/>
            <person name="Cattonaro F."/>
            <person name="Zuccolo A."/>
            <person name="Rossini L."/>
            <person name="Jenkins J."/>
            <person name="Vendramin E."/>
            <person name="Meisel L.A."/>
            <person name="Decroocq V."/>
            <person name="Sosinski B."/>
            <person name="Prochnik S."/>
            <person name="Mitros T."/>
            <person name="Policriti A."/>
            <person name="Cipriani G."/>
            <person name="Dondini L."/>
            <person name="Ficklin S."/>
            <person name="Goodstein D.M."/>
            <person name="Xuan P."/>
            <person name="Del Fabbro C."/>
            <person name="Aramini V."/>
            <person name="Copetti D."/>
            <person name="Gonzalez S."/>
            <person name="Horner D.S."/>
            <person name="Falchi R."/>
            <person name="Lucas S."/>
            <person name="Mica E."/>
            <person name="Maldonado J."/>
            <person name="Lazzari B."/>
            <person name="Bielenberg D."/>
            <person name="Pirona R."/>
            <person name="Miculan M."/>
            <person name="Barakat A."/>
            <person name="Testolin R."/>
            <person name="Stella A."/>
            <person name="Tartarini S."/>
            <person name="Tonutti P."/>
            <person name="Arus P."/>
            <person name="Orellana A."/>
            <person name="Wells C."/>
            <person name="Main D."/>
            <person name="Vizzotto G."/>
            <person name="Silva H."/>
            <person name="Salamini F."/>
            <person name="Schmutz J."/>
            <person name="Morgante M."/>
            <person name="Rokhsar D.S."/>
        </authorList>
    </citation>
    <scope>NUCLEOTIDE SEQUENCE [LARGE SCALE GENOMIC DNA]</scope>
    <source>
        <strain evidence="2">cv. Nemared</strain>
    </source>
</reference>
<gene>
    <name evidence="1" type="ORF">PRUPE_5G202200</name>
</gene>
<dbReference type="Proteomes" id="UP000006882">
    <property type="component" value="Chromosome G5"/>
</dbReference>